<keyword evidence="3" id="KW-1185">Reference proteome</keyword>
<dbReference type="InterPro" id="IPR025398">
    <property type="entry name" value="DUF4371"/>
</dbReference>
<dbReference type="Gramene" id="TuG1812G0300004753.01.T01">
    <property type="protein sequence ID" value="TuG1812G0300004753.01.T01"/>
    <property type="gene ID" value="TuG1812G0300004753.01"/>
</dbReference>
<dbReference type="SMART" id="SM00597">
    <property type="entry name" value="ZnF_TTF"/>
    <property type="match status" value="1"/>
</dbReference>
<reference evidence="2" key="3">
    <citation type="submission" date="2022-06" db="UniProtKB">
        <authorList>
            <consortium name="EnsemblPlants"/>
        </authorList>
    </citation>
    <scope>IDENTIFICATION</scope>
</reference>
<organism evidence="2 3">
    <name type="scientific">Triticum urartu</name>
    <name type="common">Red wild einkorn</name>
    <name type="synonym">Crithodium urartu</name>
    <dbReference type="NCBI Taxonomy" id="4572"/>
    <lineage>
        <taxon>Eukaryota</taxon>
        <taxon>Viridiplantae</taxon>
        <taxon>Streptophyta</taxon>
        <taxon>Embryophyta</taxon>
        <taxon>Tracheophyta</taxon>
        <taxon>Spermatophyta</taxon>
        <taxon>Magnoliopsida</taxon>
        <taxon>Liliopsida</taxon>
        <taxon>Poales</taxon>
        <taxon>Poaceae</taxon>
        <taxon>BOP clade</taxon>
        <taxon>Pooideae</taxon>
        <taxon>Triticodae</taxon>
        <taxon>Triticeae</taxon>
        <taxon>Triticinae</taxon>
        <taxon>Triticum</taxon>
    </lineage>
</organism>
<reference evidence="2" key="2">
    <citation type="submission" date="2018-03" db="EMBL/GenBank/DDBJ databases">
        <title>The Triticum urartu genome reveals the dynamic nature of wheat genome evolution.</title>
        <authorList>
            <person name="Ling H."/>
            <person name="Ma B."/>
            <person name="Shi X."/>
            <person name="Liu H."/>
            <person name="Dong L."/>
            <person name="Sun H."/>
            <person name="Cao Y."/>
            <person name="Gao Q."/>
            <person name="Zheng S."/>
            <person name="Li Y."/>
            <person name="Yu Y."/>
            <person name="Du H."/>
            <person name="Qi M."/>
            <person name="Li Y."/>
            <person name="Yu H."/>
            <person name="Cui Y."/>
            <person name="Wang N."/>
            <person name="Chen C."/>
            <person name="Wu H."/>
            <person name="Zhao Y."/>
            <person name="Zhang J."/>
            <person name="Li Y."/>
            <person name="Zhou W."/>
            <person name="Zhang B."/>
            <person name="Hu W."/>
            <person name="Eijk M."/>
            <person name="Tang J."/>
            <person name="Witsenboer H."/>
            <person name="Zhao S."/>
            <person name="Li Z."/>
            <person name="Zhang A."/>
            <person name="Wang D."/>
            <person name="Liang C."/>
        </authorList>
    </citation>
    <scope>NUCLEOTIDE SEQUENCE [LARGE SCALE GENOMIC DNA]</scope>
    <source>
        <strain evidence="2">cv. G1812</strain>
    </source>
</reference>
<evidence type="ECO:0000313" key="2">
    <source>
        <dbReference type="EnsemblPlants" id="TuG1812G0300004753.01.T01"/>
    </source>
</evidence>
<reference evidence="3" key="1">
    <citation type="journal article" date="2013" name="Nature">
        <title>Draft genome of the wheat A-genome progenitor Triticum urartu.</title>
        <authorList>
            <person name="Ling H.Q."/>
            <person name="Zhao S."/>
            <person name="Liu D."/>
            <person name="Wang J."/>
            <person name="Sun H."/>
            <person name="Zhang C."/>
            <person name="Fan H."/>
            <person name="Li D."/>
            <person name="Dong L."/>
            <person name="Tao Y."/>
            <person name="Gao C."/>
            <person name="Wu H."/>
            <person name="Li Y."/>
            <person name="Cui Y."/>
            <person name="Guo X."/>
            <person name="Zheng S."/>
            <person name="Wang B."/>
            <person name="Yu K."/>
            <person name="Liang Q."/>
            <person name="Yang W."/>
            <person name="Lou X."/>
            <person name="Chen J."/>
            <person name="Feng M."/>
            <person name="Jian J."/>
            <person name="Zhang X."/>
            <person name="Luo G."/>
            <person name="Jiang Y."/>
            <person name="Liu J."/>
            <person name="Wang Z."/>
            <person name="Sha Y."/>
            <person name="Zhang B."/>
            <person name="Wu H."/>
            <person name="Tang D."/>
            <person name="Shen Q."/>
            <person name="Xue P."/>
            <person name="Zou S."/>
            <person name="Wang X."/>
            <person name="Liu X."/>
            <person name="Wang F."/>
            <person name="Yang Y."/>
            <person name="An X."/>
            <person name="Dong Z."/>
            <person name="Zhang K."/>
            <person name="Zhang X."/>
            <person name="Luo M.C."/>
            <person name="Dvorak J."/>
            <person name="Tong Y."/>
            <person name="Wang J."/>
            <person name="Yang H."/>
            <person name="Li Z."/>
            <person name="Wang D."/>
            <person name="Zhang A."/>
            <person name="Wang J."/>
        </authorList>
    </citation>
    <scope>NUCLEOTIDE SEQUENCE</scope>
    <source>
        <strain evidence="3">cv. G1812</strain>
    </source>
</reference>
<protein>
    <recommendedName>
        <fullName evidence="1">TTF-type domain-containing protein</fullName>
    </recommendedName>
</protein>
<sequence>MHAATMKRKAGPNTIKINDFFKPVASSSQPTEIVGEADAQVTNPSPVNASDQDMPDVVTVAEQAEVITTPYQRDPGKRCQIWELPPDKQDDARHFYISKGAYQPELKEYPFDEKSKHRRRFQKDWYTNFWWLEYSTHNDSAYCLPCFLFSKKPVGRCGSDTFSVKGFRNWKKVNDGKVCAFLTHVGGPDSAHNYSARCYEDLKTSMAHIDNVMEKRNEKVATAARLRLKTTIDAMRWLIFQACSFRSHDESAGSKNQGNF</sequence>
<dbReference type="Pfam" id="PF14291">
    <property type="entry name" value="DUF4371"/>
    <property type="match status" value="1"/>
</dbReference>
<proteinExistence type="predicted"/>
<feature type="domain" description="TTF-type" evidence="1">
    <location>
        <begin position="117"/>
        <end position="212"/>
    </location>
</feature>
<dbReference type="EnsemblPlants" id="TuG1812G0300004753.01.T01">
    <property type="protein sequence ID" value="TuG1812G0300004753.01.T01"/>
    <property type="gene ID" value="TuG1812G0300004753.01"/>
</dbReference>
<name>A0A8R7PWM4_TRIUA</name>
<accession>A0A8R7PWM4</accession>
<dbReference type="AlphaFoldDB" id="A0A8R7PWM4"/>
<dbReference type="InterPro" id="IPR006580">
    <property type="entry name" value="Znf_TTF"/>
</dbReference>
<evidence type="ECO:0000259" key="1">
    <source>
        <dbReference type="SMART" id="SM00597"/>
    </source>
</evidence>
<dbReference type="PANTHER" id="PTHR45749">
    <property type="match status" value="1"/>
</dbReference>
<evidence type="ECO:0000313" key="3">
    <source>
        <dbReference type="Proteomes" id="UP000015106"/>
    </source>
</evidence>
<dbReference type="Proteomes" id="UP000015106">
    <property type="component" value="Chromosome 3"/>
</dbReference>
<dbReference type="PANTHER" id="PTHR45749:SF37">
    <property type="entry name" value="OS05G0311600 PROTEIN"/>
    <property type="match status" value="1"/>
</dbReference>